<organism evidence="1">
    <name type="scientific">marine metagenome</name>
    <dbReference type="NCBI Taxonomy" id="408172"/>
    <lineage>
        <taxon>unclassified sequences</taxon>
        <taxon>metagenomes</taxon>
        <taxon>ecological metagenomes</taxon>
    </lineage>
</organism>
<dbReference type="EMBL" id="UINC01143775">
    <property type="protein sequence ID" value="SVD32897.1"/>
    <property type="molecule type" value="Genomic_DNA"/>
</dbReference>
<proteinExistence type="predicted"/>
<sequence>MNDKAKLGLSIAAIILCGGFIINVVSSSSGDPDQKDGGTLFKCTACGEEQVIDDKTHGQFYDDNPNMLGQPMVCPLCNKGQLVSGLKCPVNGCFYVQAGQMADGRPVCPKCKKPLP</sequence>
<gene>
    <name evidence="1" type="ORF">METZ01_LOCUS385751</name>
</gene>
<reference evidence="1" key="1">
    <citation type="submission" date="2018-05" db="EMBL/GenBank/DDBJ databases">
        <authorList>
            <person name="Lanie J.A."/>
            <person name="Ng W.-L."/>
            <person name="Kazmierczak K.M."/>
            <person name="Andrzejewski T.M."/>
            <person name="Davidsen T.M."/>
            <person name="Wayne K.J."/>
            <person name="Tettelin H."/>
            <person name="Glass J.I."/>
            <person name="Rusch D."/>
            <person name="Podicherti R."/>
            <person name="Tsui H.-C.T."/>
            <person name="Winkler M.E."/>
        </authorList>
    </citation>
    <scope>NUCLEOTIDE SEQUENCE</scope>
</reference>
<name>A0A382UFS1_9ZZZZ</name>
<dbReference type="AlphaFoldDB" id="A0A382UFS1"/>
<evidence type="ECO:0000313" key="1">
    <source>
        <dbReference type="EMBL" id="SVD32897.1"/>
    </source>
</evidence>
<accession>A0A382UFS1</accession>
<protein>
    <submittedName>
        <fullName evidence="1">Uncharacterized protein</fullName>
    </submittedName>
</protein>